<keyword evidence="2 4" id="KW-0808">Transferase</keyword>
<evidence type="ECO:0000256" key="2">
    <source>
        <dbReference type="ARBA" id="ARBA00022679"/>
    </source>
</evidence>
<dbReference type="PANTHER" id="PTHR12526">
    <property type="entry name" value="GLYCOSYLTRANSFERASE"/>
    <property type="match status" value="1"/>
</dbReference>
<name>A0ABY7WRW3_9LACO</name>
<accession>A0ABY7WRW3</accession>
<keyword evidence="5" id="KW-1185">Reference proteome</keyword>
<dbReference type="Proteomes" id="UP001220377">
    <property type="component" value="Chromosome"/>
</dbReference>
<sequence>MNYFVTSNIDELTSAIEKSIIQRRRLFLKLGQAVKIVTRQYDFAQGAVLAKLDLSDAVVNMFGYFQQLDRPVPASKINQLRRKISQMPFAGDTVTVDKKPRVVLHEQAGLINYVDYRDQFGFTDRRDYYFRNQLSYSEYFDDGGKLITRSYRNDSGAQILTYHYRGGEGNVPVLTLIQLDYEERGYQFDNEDQLFAFFLDHLVVADPAPVLFADRDDVAVQAFLAMQVPAKRIMMLHSIFTTNGKPDGDMFKNFEDAFRSPKSFTGFVAATKREVADVHARDVTIPGVAIPPSFVPDELVNAPRGTKHVPTRVIAVARVTPLKQLSHAIASVIAAHAKNPAVTLDIWGYEENWDNFNESRKLREQIASGDASDYIRLRGYQADLNEVYEEAGLLLLTSEYEGFSMAVLEALSHGVPVVSYDVNYGPAEMIENGVNGYLVDPSDQYNLQRRVTELMTHPERLEKLGQGAKTSVQKWSEDAIATRWSSFLKTLK</sequence>
<evidence type="ECO:0000256" key="1">
    <source>
        <dbReference type="ARBA" id="ARBA00022676"/>
    </source>
</evidence>
<dbReference type="EC" id="2.4.-.-" evidence="4"/>
<dbReference type="InterPro" id="IPR001296">
    <property type="entry name" value="Glyco_trans_1"/>
</dbReference>
<keyword evidence="1 4" id="KW-0328">Glycosyltransferase</keyword>
<proteinExistence type="predicted"/>
<dbReference type="PANTHER" id="PTHR12526:SF629">
    <property type="entry name" value="TEICHURONIC ACID BIOSYNTHESIS GLYCOSYLTRANSFERASE TUAH-RELATED"/>
    <property type="match status" value="1"/>
</dbReference>
<dbReference type="SUPFAM" id="SSF53756">
    <property type="entry name" value="UDP-Glycosyltransferase/glycogen phosphorylase"/>
    <property type="match status" value="1"/>
</dbReference>
<organism evidence="4 5">
    <name type="scientific">Lacticaseibacillus pabuli</name>
    <dbReference type="NCBI Taxonomy" id="3025672"/>
    <lineage>
        <taxon>Bacteria</taxon>
        <taxon>Bacillati</taxon>
        <taxon>Bacillota</taxon>
        <taxon>Bacilli</taxon>
        <taxon>Lactobacillales</taxon>
        <taxon>Lactobacillaceae</taxon>
        <taxon>Lacticaseibacillus</taxon>
    </lineage>
</organism>
<dbReference type="GO" id="GO:0016757">
    <property type="term" value="F:glycosyltransferase activity"/>
    <property type="evidence" value="ECO:0007669"/>
    <property type="project" value="UniProtKB-KW"/>
</dbReference>
<gene>
    <name evidence="4" type="ORF">PQ472_11670</name>
</gene>
<dbReference type="RefSeq" id="WP_274260058.1">
    <property type="nucleotide sequence ID" value="NZ_CP117884.1"/>
</dbReference>
<feature type="domain" description="Glycosyl transferase family 1" evidence="3">
    <location>
        <begin position="310"/>
        <end position="469"/>
    </location>
</feature>
<protein>
    <submittedName>
        <fullName evidence="4">Glycosyltransferase</fullName>
        <ecNumber evidence="4">2.4.-.-</ecNumber>
    </submittedName>
</protein>
<evidence type="ECO:0000313" key="4">
    <source>
        <dbReference type="EMBL" id="WDF82534.1"/>
    </source>
</evidence>
<dbReference type="Gene3D" id="3.40.50.2000">
    <property type="entry name" value="Glycogen Phosphorylase B"/>
    <property type="match status" value="3"/>
</dbReference>
<evidence type="ECO:0000313" key="5">
    <source>
        <dbReference type="Proteomes" id="UP001220377"/>
    </source>
</evidence>
<dbReference type="Pfam" id="PF00534">
    <property type="entry name" value="Glycos_transf_1"/>
    <property type="match status" value="1"/>
</dbReference>
<evidence type="ECO:0000259" key="3">
    <source>
        <dbReference type="Pfam" id="PF00534"/>
    </source>
</evidence>
<dbReference type="EMBL" id="CP117884">
    <property type="protein sequence ID" value="WDF82534.1"/>
    <property type="molecule type" value="Genomic_DNA"/>
</dbReference>
<reference evidence="4 5" key="1">
    <citation type="submission" date="2023-02" db="EMBL/GenBank/DDBJ databases">
        <title>Genome sequence of Lacticaseibacillus sp. KACC 23028.</title>
        <authorList>
            <person name="Kim S."/>
            <person name="Heo J."/>
            <person name="Kwon S.-W."/>
        </authorList>
    </citation>
    <scope>NUCLEOTIDE SEQUENCE [LARGE SCALE GENOMIC DNA]</scope>
    <source>
        <strain evidence="4 5">KACC 23028</strain>
    </source>
</reference>